<dbReference type="InterPro" id="IPR052185">
    <property type="entry name" value="IPC_Synthase-Related"/>
</dbReference>
<dbReference type="GO" id="GO:0016020">
    <property type="term" value="C:membrane"/>
    <property type="evidence" value="ECO:0007669"/>
    <property type="project" value="UniProtKB-SubCell"/>
</dbReference>
<feature type="domain" description="Inositolphosphotransferase Aur1/Ipt1" evidence="7">
    <location>
        <begin position="186"/>
        <end position="311"/>
    </location>
</feature>
<evidence type="ECO:0000256" key="4">
    <source>
        <dbReference type="ARBA" id="ARBA00023136"/>
    </source>
</evidence>
<evidence type="ECO:0000256" key="5">
    <source>
        <dbReference type="SAM" id="MobiDB-lite"/>
    </source>
</evidence>
<dbReference type="AlphaFoldDB" id="A0A9W7SXZ2"/>
<sequence length="418" mass="47306">MDSSDSATAGQSTPDLGRPQSAARVWFEPLLIVCLMLSSLYFNRRRSYRIVGRGRERSPDGTTTQNLLRLPGEDYDSDGESGYYRSRSPSPMKSNQSCCGIPIEVPDSSRFANHFHSRILQKFPFLIEMFYWALNYVAYSLTKQVAAAVYGRGGNQVTAMAQENGISILTLEHNTWLSIFFPIHEVELQSFFLNNHKSFITFFNQIYSLVHIPGTVAFLSWYYWAAPNHETFAVARRTMTLGNFSAFIIFCFYPCMPPRLLPESFGFKDTVRQENAESVWVGGNNVNQLAAMPSLHFTYAFVIGCTFLYHSGVLQALQGRATPGRSPITMCGFILAAIFYPLLVLTVIVATANHYYFDATVATISVAFSFLCNRVWLALLPAEGVLCWILRLKKPEPSTGQRYRWRDQQDLRPKITVV</sequence>
<proteinExistence type="predicted"/>
<feature type="transmembrane region" description="Helical" evidence="6">
    <location>
        <begin position="206"/>
        <end position="224"/>
    </location>
</feature>
<keyword evidence="4 6" id="KW-0472">Membrane</keyword>
<dbReference type="PANTHER" id="PTHR31310:SF10">
    <property type="entry name" value="INOSITOLPHOSPHOTRANSFERASE AUR1_IPT1 DOMAIN-CONTAINING PROTEIN"/>
    <property type="match status" value="1"/>
</dbReference>
<dbReference type="OrthoDB" id="2566866at2759"/>
<comment type="caution">
    <text evidence="8">The sequence shown here is derived from an EMBL/GenBank/DDBJ whole genome shotgun (WGS) entry which is preliminary data.</text>
</comment>
<evidence type="ECO:0000256" key="6">
    <source>
        <dbReference type="SAM" id="Phobius"/>
    </source>
</evidence>
<accession>A0A9W7SXZ2</accession>
<dbReference type="Proteomes" id="UP001138500">
    <property type="component" value="Unassembled WGS sequence"/>
</dbReference>
<evidence type="ECO:0000259" key="7">
    <source>
        <dbReference type="Pfam" id="PF14378"/>
    </source>
</evidence>
<name>A0A9W7SXZ2_9PEZI</name>
<gene>
    <name evidence="8" type="ORF">Tdes44962_MAKER07907</name>
</gene>
<keyword evidence="9" id="KW-1185">Reference proteome</keyword>
<dbReference type="PANTHER" id="PTHR31310">
    <property type="match status" value="1"/>
</dbReference>
<dbReference type="EMBL" id="RIBY02000546">
    <property type="protein sequence ID" value="KAH9841186.1"/>
    <property type="molecule type" value="Genomic_DNA"/>
</dbReference>
<organism evidence="8 9">
    <name type="scientific">Teratosphaeria destructans</name>
    <dbReference type="NCBI Taxonomy" id="418781"/>
    <lineage>
        <taxon>Eukaryota</taxon>
        <taxon>Fungi</taxon>
        <taxon>Dikarya</taxon>
        <taxon>Ascomycota</taxon>
        <taxon>Pezizomycotina</taxon>
        <taxon>Dothideomycetes</taxon>
        <taxon>Dothideomycetidae</taxon>
        <taxon>Mycosphaerellales</taxon>
        <taxon>Teratosphaeriaceae</taxon>
        <taxon>Teratosphaeria</taxon>
    </lineage>
</organism>
<reference evidence="8 9" key="2">
    <citation type="journal article" date="2021" name="Curr. Genet.">
        <title>Genetic response to nitrogen starvation in the aggressive Eucalyptus foliar pathogen Teratosphaeria destructans.</title>
        <authorList>
            <person name="Havenga M."/>
            <person name="Wingfield B.D."/>
            <person name="Wingfield M.J."/>
            <person name="Dreyer L.L."/>
            <person name="Roets F."/>
            <person name="Aylward J."/>
        </authorList>
    </citation>
    <scope>NUCLEOTIDE SEQUENCE [LARGE SCALE GENOMIC DNA]</scope>
    <source>
        <strain evidence="8">CMW44962</strain>
    </source>
</reference>
<feature type="transmembrane region" description="Helical" evidence="6">
    <location>
        <begin position="25"/>
        <end position="43"/>
    </location>
</feature>
<feature type="transmembrane region" description="Helical" evidence="6">
    <location>
        <begin position="297"/>
        <end position="317"/>
    </location>
</feature>
<evidence type="ECO:0000313" key="8">
    <source>
        <dbReference type="EMBL" id="KAH9841186.1"/>
    </source>
</evidence>
<feature type="region of interest" description="Disordered" evidence="5">
    <location>
        <begin position="53"/>
        <end position="95"/>
    </location>
</feature>
<reference evidence="8 9" key="1">
    <citation type="journal article" date="2018" name="IMA Fungus">
        <title>IMA Genome-F 10: Nine draft genome sequences of Claviceps purpurea s.lat., including C. arundinis, C. humidiphila, and C. cf. spartinae, pseudomolecules for the pitch canker pathogen Fusarium circinatum, draft genome of Davidsoniella eucalypti, Grosmannia galeiformis, Quambalaria eucalypti, and Teratosphaeria destructans.</title>
        <authorList>
            <person name="Wingfield B.D."/>
            <person name="Liu M."/>
            <person name="Nguyen H.D."/>
            <person name="Lane F.A."/>
            <person name="Morgan S.W."/>
            <person name="De Vos L."/>
            <person name="Wilken P.M."/>
            <person name="Duong T.A."/>
            <person name="Aylward J."/>
            <person name="Coetzee M.P."/>
            <person name="Dadej K."/>
            <person name="De Beer Z.W."/>
            <person name="Findlay W."/>
            <person name="Havenga M."/>
            <person name="Kolarik M."/>
            <person name="Menzies J.G."/>
            <person name="Naidoo K."/>
            <person name="Pochopski O."/>
            <person name="Shoukouhi P."/>
            <person name="Santana Q.C."/>
            <person name="Seifert K.A."/>
            <person name="Soal N."/>
            <person name="Steenkamp E.T."/>
            <person name="Tatham C.T."/>
            <person name="van der Nest M.A."/>
            <person name="Wingfield M.J."/>
        </authorList>
    </citation>
    <scope>NUCLEOTIDE SEQUENCE [LARGE SCALE GENOMIC DNA]</scope>
    <source>
        <strain evidence="8">CMW44962</strain>
    </source>
</reference>
<evidence type="ECO:0000313" key="9">
    <source>
        <dbReference type="Proteomes" id="UP001138500"/>
    </source>
</evidence>
<feature type="transmembrane region" description="Helical" evidence="6">
    <location>
        <begin position="364"/>
        <end position="390"/>
    </location>
</feature>
<dbReference type="Pfam" id="PF14378">
    <property type="entry name" value="PAP2_3"/>
    <property type="match status" value="1"/>
</dbReference>
<feature type="transmembrane region" description="Helical" evidence="6">
    <location>
        <begin position="329"/>
        <end position="352"/>
    </location>
</feature>
<evidence type="ECO:0000256" key="2">
    <source>
        <dbReference type="ARBA" id="ARBA00022692"/>
    </source>
</evidence>
<dbReference type="CDD" id="cd03386">
    <property type="entry name" value="PAP2_Aur1_like"/>
    <property type="match status" value="1"/>
</dbReference>
<evidence type="ECO:0000256" key="1">
    <source>
        <dbReference type="ARBA" id="ARBA00004141"/>
    </source>
</evidence>
<keyword evidence="3 6" id="KW-1133">Transmembrane helix</keyword>
<keyword evidence="2 6" id="KW-0812">Transmembrane</keyword>
<evidence type="ECO:0000256" key="3">
    <source>
        <dbReference type="ARBA" id="ARBA00022989"/>
    </source>
</evidence>
<dbReference type="InterPro" id="IPR026841">
    <property type="entry name" value="Aur1/Ipt1"/>
</dbReference>
<protein>
    <submittedName>
        <fullName evidence="8">Integral membrane protein</fullName>
    </submittedName>
</protein>
<comment type="subcellular location">
    <subcellularLocation>
        <location evidence="1">Membrane</location>
        <topology evidence="1">Multi-pass membrane protein</topology>
    </subcellularLocation>
</comment>